<proteinExistence type="predicted"/>
<feature type="compositionally biased region" description="Basic and acidic residues" evidence="1">
    <location>
        <begin position="44"/>
        <end position="59"/>
    </location>
</feature>
<evidence type="ECO:0000313" key="3">
    <source>
        <dbReference type="Proteomes" id="UP000825935"/>
    </source>
</evidence>
<name>A0A8T2V2H8_CERRI</name>
<dbReference type="Proteomes" id="UP000825935">
    <property type="component" value="Chromosome 3"/>
</dbReference>
<organism evidence="2 3">
    <name type="scientific">Ceratopteris richardii</name>
    <name type="common">Triangle waterfern</name>
    <dbReference type="NCBI Taxonomy" id="49495"/>
    <lineage>
        <taxon>Eukaryota</taxon>
        <taxon>Viridiplantae</taxon>
        <taxon>Streptophyta</taxon>
        <taxon>Embryophyta</taxon>
        <taxon>Tracheophyta</taxon>
        <taxon>Polypodiopsida</taxon>
        <taxon>Polypodiidae</taxon>
        <taxon>Polypodiales</taxon>
        <taxon>Pteridineae</taxon>
        <taxon>Pteridaceae</taxon>
        <taxon>Parkerioideae</taxon>
        <taxon>Ceratopteris</taxon>
    </lineage>
</organism>
<feature type="region of interest" description="Disordered" evidence="1">
    <location>
        <begin position="131"/>
        <end position="161"/>
    </location>
</feature>
<feature type="compositionally biased region" description="Polar residues" evidence="1">
    <location>
        <begin position="133"/>
        <end position="161"/>
    </location>
</feature>
<comment type="caution">
    <text evidence="2">The sequence shown here is derived from an EMBL/GenBank/DDBJ whole genome shotgun (WGS) entry which is preliminary data.</text>
</comment>
<evidence type="ECO:0000256" key="1">
    <source>
        <dbReference type="SAM" id="MobiDB-lite"/>
    </source>
</evidence>
<evidence type="ECO:0000313" key="2">
    <source>
        <dbReference type="EMBL" id="KAH7442691.1"/>
    </source>
</evidence>
<dbReference type="EMBL" id="CM035408">
    <property type="protein sequence ID" value="KAH7442691.1"/>
    <property type="molecule type" value="Genomic_DNA"/>
</dbReference>
<protein>
    <submittedName>
        <fullName evidence="2">Uncharacterized protein</fullName>
    </submittedName>
</protein>
<sequence length="698" mass="76527">MLLESALAELSSPQTPARHVKGSPPFSSSFDPCRDPGSHFLSTETHEYADVANSTREELGIPPFPPIFSQSEKTPQIGDHGHPRGSRPLNSLTRQVESIGFMLPDGESIDRVFYQPQSSNMGDERSAVLIDGSPSSSPCPEASNLLTSDTENIDGSSASPQKSIVIEKQISIDPHSISYRGMSSSWVTGIGDLDADEGPAATTSEIRLTRNVRYDVPVAPHSPRSISFPSVSRRYMQGRFSVPDLDQATPITGNFISDYSSERSTAYSIAESPISTLQLHRSPPNVLTPSPPEHHCYEPLYLAPPPAPSPRYRSFSFGGRAARNLFSGPLPRLRPSSSHKKTMSFQATDHIDHALKYGAEGSFRAAATDFMERSGTLQKNLDENVLFKRQLSLKPDGYEDPRSSTVNMSCCTFIQFFGCAKPKLSNRSLQKQRSAAPVPQRIPSHRSLHEAVAIDRGDEHFLNTRNFSADQLSSSSEEDTIFREPSFVMESPHRRASTSTGHIYTGANKNDEIGDFDAVHSHDEFTKPERAAEVLLSNDEAYFPVASAFMFGENDNPASTTRNTGIPVVSKIVEEGNNGDEASGTKPALRRVRFNLESTEVMEQDDGGSLVSSSASSSREIFDMRSSMGPFVLTRSTTKRGWDDPFIMAEGTAYDYRSTTPSILTSKIGNLSIDHGLPGQVGNNSFRDGFKREIHSTQ</sequence>
<feature type="region of interest" description="Disordered" evidence="1">
    <location>
        <begin position="1"/>
        <end position="90"/>
    </location>
</feature>
<dbReference type="AlphaFoldDB" id="A0A8T2V2H8"/>
<gene>
    <name evidence="2" type="ORF">KP509_03G099500</name>
</gene>
<feature type="compositionally biased region" description="Low complexity" evidence="1">
    <location>
        <begin position="1"/>
        <end position="12"/>
    </location>
</feature>
<dbReference type="OrthoDB" id="1967517at2759"/>
<keyword evidence="3" id="KW-1185">Reference proteome</keyword>
<reference evidence="2" key="1">
    <citation type="submission" date="2021-08" db="EMBL/GenBank/DDBJ databases">
        <title>WGS assembly of Ceratopteris richardii.</title>
        <authorList>
            <person name="Marchant D.B."/>
            <person name="Chen G."/>
            <person name="Jenkins J."/>
            <person name="Shu S."/>
            <person name="Leebens-Mack J."/>
            <person name="Grimwood J."/>
            <person name="Schmutz J."/>
            <person name="Soltis P."/>
            <person name="Soltis D."/>
            <person name="Chen Z.-H."/>
        </authorList>
    </citation>
    <scope>NUCLEOTIDE SEQUENCE</scope>
    <source>
        <strain evidence="2">Whitten #5841</strain>
        <tissue evidence="2">Leaf</tissue>
    </source>
</reference>
<accession>A0A8T2V2H8</accession>